<dbReference type="InterPro" id="IPR053134">
    <property type="entry name" value="RNA-dir_DNA_polymerase"/>
</dbReference>
<feature type="compositionally biased region" description="Low complexity" evidence="1">
    <location>
        <begin position="179"/>
        <end position="197"/>
    </location>
</feature>
<evidence type="ECO:0008006" key="5">
    <source>
        <dbReference type="Google" id="ProtNLM"/>
    </source>
</evidence>
<gene>
    <name evidence="4" type="ORF">Tci_051297</name>
</gene>
<dbReference type="InterPro" id="IPR043128">
    <property type="entry name" value="Rev_trsase/Diguanyl_cyclase"/>
</dbReference>
<feature type="region of interest" description="Disordered" evidence="1">
    <location>
        <begin position="176"/>
        <end position="205"/>
    </location>
</feature>
<evidence type="ECO:0000313" key="4">
    <source>
        <dbReference type="EMBL" id="GEU79319.1"/>
    </source>
</evidence>
<sequence length="933" mass="105049">MAASTPKLTVVPVASEVGVAAVASPARVLELDTHSSLDADPSESLLPPVSVAPMVLPFLCSGDLESNTKMPERHRSPEIPTAPISPTPSAVVAPSTDIISHVDAPPRIRSLSGHSSSDHSSSGLTILGHSLSRQTPPVTTIDDSSAPSRFVYPPLAKTPRYSEAYRCWRTASLSTMYPPTTSESSVGDSSSESSAGPSRKRCRSHAVTVTSSINASRALFPSRADLLPPRKRFRDSISPENSVEEDIDTYVLADIEADATTIEVLVDRDVEAEVDACIGMEVDVEVDAEEEVEDEVEPSDRGTIEVRVDVVDEIDILDGMLMLDVVEHLEQVEEVVQDIYGHVIEIHLQRVEDIEMGQRELEARSLIAGNENRNGEGNGEGNDRGNGNRNGGCNRNENPNRNDRGVMHVAYWVEKFIGGLLDNIQRNVIAAEPTRLQDAVCIANNLMDQKLKDCAVKNVKNKRKLDNNQKDNREVQQGRTYDQGLYECCCYHSYSENSSSESEVLTCFEYGRQGHYKNECPKLKNQTRRNKARKKTDEARAKAYVLGGGEANPDSNIVTGTFLLNNHYASMLSDSGADRSFVSSTFELSSFDDIIGMDWLAKHHAMIVCDEKIVWIPFRNEVLIFQVTKKETKDKSEKKRLDDMPIVWDFLVWEEGIPKTAFGTCYCHYEFQVMPFGLTNAPSVFMDLMNRVCKPYLDKFVIAFIDDILIYYKNKKDHEEHLRLILRLLKKKELYAKFSKCEFWLSKLTQKSMKFDWSEKAEAAFQLLKQKLCSAPILALPEGSEDFMVYCDASRKGLGAVLMQREKCVVFTDRKSLQHILDQKELNMRQHRWLELLSDYDCEIPYHPGKANVVADALSRKAEVEDAQLTGLEIVHETTEKIIKIKKRIQVARDKKKSYADRRRKPLEFQVRNNVMLKVLPWKGVIRFDKRGS</sequence>
<organism evidence="4">
    <name type="scientific">Tanacetum cinerariifolium</name>
    <name type="common">Dalmatian daisy</name>
    <name type="synonym">Chrysanthemum cinerariifolium</name>
    <dbReference type="NCBI Taxonomy" id="118510"/>
    <lineage>
        <taxon>Eukaryota</taxon>
        <taxon>Viridiplantae</taxon>
        <taxon>Streptophyta</taxon>
        <taxon>Embryophyta</taxon>
        <taxon>Tracheophyta</taxon>
        <taxon>Spermatophyta</taxon>
        <taxon>Magnoliopsida</taxon>
        <taxon>eudicotyledons</taxon>
        <taxon>Gunneridae</taxon>
        <taxon>Pentapetalae</taxon>
        <taxon>asterids</taxon>
        <taxon>campanulids</taxon>
        <taxon>Asterales</taxon>
        <taxon>Asteraceae</taxon>
        <taxon>Asteroideae</taxon>
        <taxon>Anthemideae</taxon>
        <taxon>Anthemidinae</taxon>
        <taxon>Tanacetum</taxon>
    </lineage>
</organism>
<reference evidence="4" key="1">
    <citation type="journal article" date="2019" name="Sci. Rep.">
        <title>Draft genome of Tanacetum cinerariifolium, the natural source of mosquito coil.</title>
        <authorList>
            <person name="Yamashiro T."/>
            <person name="Shiraishi A."/>
            <person name="Satake H."/>
            <person name="Nakayama K."/>
        </authorList>
    </citation>
    <scope>NUCLEOTIDE SEQUENCE</scope>
</reference>
<dbReference type="Pfam" id="PF00078">
    <property type="entry name" value="RVT_1"/>
    <property type="match status" value="1"/>
</dbReference>
<feature type="domain" description="Reverse transcriptase" evidence="2">
    <location>
        <begin position="646"/>
        <end position="755"/>
    </location>
</feature>
<dbReference type="Gene3D" id="3.30.70.270">
    <property type="match status" value="1"/>
</dbReference>
<proteinExistence type="predicted"/>
<feature type="region of interest" description="Disordered" evidence="1">
    <location>
        <begin position="68"/>
        <end position="92"/>
    </location>
</feature>
<dbReference type="Pfam" id="PF17919">
    <property type="entry name" value="RT_RNaseH_2"/>
    <property type="match status" value="1"/>
</dbReference>
<feature type="compositionally biased region" description="Polar residues" evidence="1">
    <location>
        <begin position="131"/>
        <end position="147"/>
    </location>
</feature>
<dbReference type="SUPFAM" id="SSF56672">
    <property type="entry name" value="DNA/RNA polymerases"/>
    <property type="match status" value="1"/>
</dbReference>
<feature type="compositionally biased region" description="Low complexity" evidence="1">
    <location>
        <begin position="110"/>
        <end position="124"/>
    </location>
</feature>
<dbReference type="CDD" id="cd09274">
    <property type="entry name" value="RNase_HI_RT_Ty3"/>
    <property type="match status" value="1"/>
</dbReference>
<evidence type="ECO:0000256" key="1">
    <source>
        <dbReference type="SAM" id="MobiDB-lite"/>
    </source>
</evidence>
<evidence type="ECO:0000259" key="2">
    <source>
        <dbReference type="Pfam" id="PF00078"/>
    </source>
</evidence>
<accession>A0A6L2N111</accession>
<dbReference type="Pfam" id="PF08284">
    <property type="entry name" value="RVP_2"/>
    <property type="match status" value="1"/>
</dbReference>
<dbReference type="PANTHER" id="PTHR24559:SF427">
    <property type="entry name" value="RNA-DIRECTED DNA POLYMERASE"/>
    <property type="match status" value="1"/>
</dbReference>
<evidence type="ECO:0000259" key="3">
    <source>
        <dbReference type="Pfam" id="PF17919"/>
    </source>
</evidence>
<feature type="compositionally biased region" description="Low complexity" evidence="1">
    <location>
        <begin position="385"/>
        <end position="397"/>
    </location>
</feature>
<comment type="caution">
    <text evidence="4">The sequence shown here is derived from an EMBL/GenBank/DDBJ whole genome shotgun (WGS) entry which is preliminary data.</text>
</comment>
<dbReference type="EMBL" id="BKCJ010007847">
    <property type="protein sequence ID" value="GEU79319.1"/>
    <property type="molecule type" value="Genomic_DNA"/>
</dbReference>
<name>A0A6L2N111_TANCI</name>
<feature type="region of interest" description="Disordered" evidence="1">
    <location>
        <begin position="367"/>
        <end position="400"/>
    </location>
</feature>
<dbReference type="InterPro" id="IPR043502">
    <property type="entry name" value="DNA/RNA_pol_sf"/>
</dbReference>
<dbReference type="Gene3D" id="3.10.10.10">
    <property type="entry name" value="HIV Type 1 Reverse Transcriptase, subunit A, domain 1"/>
    <property type="match status" value="1"/>
</dbReference>
<dbReference type="CDD" id="cd01647">
    <property type="entry name" value="RT_LTR"/>
    <property type="match status" value="1"/>
</dbReference>
<feature type="region of interest" description="Disordered" evidence="1">
    <location>
        <begin position="106"/>
        <end position="150"/>
    </location>
</feature>
<dbReference type="InterPro" id="IPR041577">
    <property type="entry name" value="RT_RNaseH_2"/>
</dbReference>
<protein>
    <recommendedName>
        <fullName evidence="5">Reverse transcriptase domain-containing protein</fullName>
    </recommendedName>
</protein>
<dbReference type="PANTHER" id="PTHR24559">
    <property type="entry name" value="TRANSPOSON TY3-I GAG-POL POLYPROTEIN"/>
    <property type="match status" value="1"/>
</dbReference>
<dbReference type="AlphaFoldDB" id="A0A6L2N111"/>
<dbReference type="InterPro" id="IPR000477">
    <property type="entry name" value="RT_dom"/>
</dbReference>
<feature type="domain" description="Reverse transcriptase/retrotransposon-derived protein RNase H-like" evidence="3">
    <location>
        <begin position="757"/>
        <end position="807"/>
    </location>
</feature>